<gene>
    <name evidence="1" type="ORF">Y1Q_0022028</name>
</gene>
<dbReference type="AlphaFoldDB" id="A0A151NM43"/>
<organism evidence="1 2">
    <name type="scientific">Alligator mississippiensis</name>
    <name type="common">American alligator</name>
    <dbReference type="NCBI Taxonomy" id="8496"/>
    <lineage>
        <taxon>Eukaryota</taxon>
        <taxon>Metazoa</taxon>
        <taxon>Chordata</taxon>
        <taxon>Craniata</taxon>
        <taxon>Vertebrata</taxon>
        <taxon>Euteleostomi</taxon>
        <taxon>Archelosauria</taxon>
        <taxon>Archosauria</taxon>
        <taxon>Crocodylia</taxon>
        <taxon>Alligatoridae</taxon>
        <taxon>Alligatorinae</taxon>
        <taxon>Alligator</taxon>
    </lineage>
</organism>
<name>A0A151NM43_ALLMI</name>
<keyword evidence="2" id="KW-1185">Reference proteome</keyword>
<accession>A0A151NM43</accession>
<evidence type="ECO:0000313" key="2">
    <source>
        <dbReference type="Proteomes" id="UP000050525"/>
    </source>
</evidence>
<dbReference type="EMBL" id="AKHW03002600">
    <property type="protein sequence ID" value="KYO37739.1"/>
    <property type="molecule type" value="Genomic_DNA"/>
</dbReference>
<reference evidence="1 2" key="1">
    <citation type="journal article" date="2012" name="Genome Biol.">
        <title>Sequencing three crocodilian genomes to illuminate the evolution of archosaurs and amniotes.</title>
        <authorList>
            <person name="St John J.A."/>
            <person name="Braun E.L."/>
            <person name="Isberg S.R."/>
            <person name="Miles L.G."/>
            <person name="Chong A.Y."/>
            <person name="Gongora J."/>
            <person name="Dalzell P."/>
            <person name="Moran C."/>
            <person name="Bed'hom B."/>
            <person name="Abzhanov A."/>
            <person name="Burgess S.C."/>
            <person name="Cooksey A.M."/>
            <person name="Castoe T.A."/>
            <person name="Crawford N.G."/>
            <person name="Densmore L.D."/>
            <person name="Drew J.C."/>
            <person name="Edwards S.V."/>
            <person name="Faircloth B.C."/>
            <person name="Fujita M.K."/>
            <person name="Greenwold M.J."/>
            <person name="Hoffmann F.G."/>
            <person name="Howard J.M."/>
            <person name="Iguchi T."/>
            <person name="Janes D.E."/>
            <person name="Khan S.Y."/>
            <person name="Kohno S."/>
            <person name="de Koning A.J."/>
            <person name="Lance S.L."/>
            <person name="McCarthy F.M."/>
            <person name="McCormack J.E."/>
            <person name="Merchant M.E."/>
            <person name="Peterson D.G."/>
            <person name="Pollock D.D."/>
            <person name="Pourmand N."/>
            <person name="Raney B.J."/>
            <person name="Roessler K.A."/>
            <person name="Sanford J.R."/>
            <person name="Sawyer R.H."/>
            <person name="Schmidt C.J."/>
            <person name="Triplett E.W."/>
            <person name="Tuberville T.D."/>
            <person name="Venegas-Anaya M."/>
            <person name="Howard J.T."/>
            <person name="Jarvis E.D."/>
            <person name="Guillette L.J.Jr."/>
            <person name="Glenn T.C."/>
            <person name="Green R.E."/>
            <person name="Ray D.A."/>
        </authorList>
    </citation>
    <scope>NUCLEOTIDE SEQUENCE [LARGE SCALE GENOMIC DNA]</scope>
    <source>
        <strain evidence="1">KSC_2009_1</strain>
    </source>
</reference>
<protein>
    <submittedName>
        <fullName evidence="1">Uncharacterized protein</fullName>
    </submittedName>
</protein>
<comment type="caution">
    <text evidence="1">The sequence shown here is derived from an EMBL/GenBank/DDBJ whole genome shotgun (WGS) entry which is preliminary data.</text>
</comment>
<dbReference type="Proteomes" id="UP000050525">
    <property type="component" value="Unassembled WGS sequence"/>
</dbReference>
<sequence length="81" mass="8839">MDLFVQTAKDSKDFQLIPFTMRGHCVPAFSKTTTKSPGQDAACQTRHPGCAASWVICRKLSWVKLTGGSNQPTAPVMARVE</sequence>
<proteinExistence type="predicted"/>
<evidence type="ECO:0000313" key="1">
    <source>
        <dbReference type="EMBL" id="KYO37739.1"/>
    </source>
</evidence>